<organism evidence="1">
    <name type="scientific">marine sediment metagenome</name>
    <dbReference type="NCBI Taxonomy" id="412755"/>
    <lineage>
        <taxon>unclassified sequences</taxon>
        <taxon>metagenomes</taxon>
        <taxon>ecological metagenomes</taxon>
    </lineage>
</organism>
<dbReference type="EMBL" id="LAZR01041979">
    <property type="protein sequence ID" value="KKL10638.1"/>
    <property type="molecule type" value="Genomic_DNA"/>
</dbReference>
<proteinExistence type="predicted"/>
<dbReference type="InterPro" id="IPR015943">
    <property type="entry name" value="WD40/YVTN_repeat-like_dom_sf"/>
</dbReference>
<sequence length="170" mass="17609">MVGFVVLGASGAAAAQGVIYGSEMWRAHLVTIEPSTGAVTDVGPFGTTHGAMTGLAYDPVYNVLYGITNQDGLYRINPSTGQATEIVWPMGFGNVNGLAYDSLNEVLYASDCTTADSRLFALDVDTGQATLVGTITNASNVEGLAYDAAADTLLGVSDYTGRIVAIDRAT</sequence>
<feature type="non-terminal residue" evidence="1">
    <location>
        <position position="170"/>
    </location>
</feature>
<comment type="caution">
    <text evidence="1">The sequence shown here is derived from an EMBL/GenBank/DDBJ whole genome shotgun (WGS) entry which is preliminary data.</text>
</comment>
<dbReference type="AlphaFoldDB" id="A0A0F9DF89"/>
<evidence type="ECO:0008006" key="2">
    <source>
        <dbReference type="Google" id="ProtNLM"/>
    </source>
</evidence>
<dbReference type="Gene3D" id="2.130.10.10">
    <property type="entry name" value="YVTN repeat-like/Quinoprotein amine dehydrogenase"/>
    <property type="match status" value="1"/>
</dbReference>
<protein>
    <recommendedName>
        <fullName evidence="2">DUF4394 domain-containing protein</fullName>
    </recommendedName>
</protein>
<dbReference type="SUPFAM" id="SSF63825">
    <property type="entry name" value="YWTD domain"/>
    <property type="match status" value="1"/>
</dbReference>
<reference evidence="1" key="1">
    <citation type="journal article" date="2015" name="Nature">
        <title>Complex archaea that bridge the gap between prokaryotes and eukaryotes.</title>
        <authorList>
            <person name="Spang A."/>
            <person name="Saw J.H."/>
            <person name="Jorgensen S.L."/>
            <person name="Zaremba-Niedzwiedzka K."/>
            <person name="Martijn J."/>
            <person name="Lind A.E."/>
            <person name="van Eijk R."/>
            <person name="Schleper C."/>
            <person name="Guy L."/>
            <person name="Ettema T.J."/>
        </authorList>
    </citation>
    <scope>NUCLEOTIDE SEQUENCE</scope>
</reference>
<name>A0A0F9DF89_9ZZZZ</name>
<evidence type="ECO:0000313" key="1">
    <source>
        <dbReference type="EMBL" id="KKL10638.1"/>
    </source>
</evidence>
<accession>A0A0F9DF89</accession>
<gene>
    <name evidence="1" type="ORF">LCGC14_2553830</name>
</gene>